<dbReference type="InterPro" id="IPR015797">
    <property type="entry name" value="NUDIX_hydrolase-like_dom_sf"/>
</dbReference>
<dbReference type="Gene3D" id="3.90.79.20">
    <property type="match status" value="1"/>
</dbReference>
<dbReference type="CDD" id="cd03429">
    <property type="entry name" value="NUDIX_NADH_pyrophosphatase_Nudt13"/>
    <property type="match status" value="1"/>
</dbReference>
<evidence type="ECO:0000256" key="8">
    <source>
        <dbReference type="ARBA" id="ARBA00023027"/>
    </source>
</evidence>
<dbReference type="PANTHER" id="PTHR42904">
    <property type="entry name" value="NUDIX HYDROLASE, NUDC SUBFAMILY"/>
    <property type="match status" value="1"/>
</dbReference>
<dbReference type="InterPro" id="IPR000086">
    <property type="entry name" value="NUDIX_hydrolase_dom"/>
</dbReference>
<dbReference type="NCBIfam" id="NF001299">
    <property type="entry name" value="PRK00241.1"/>
    <property type="match status" value="1"/>
</dbReference>
<keyword evidence="7" id="KW-0460">Magnesium</keyword>
<evidence type="ECO:0000256" key="9">
    <source>
        <dbReference type="ARBA" id="ARBA00023679"/>
    </source>
</evidence>
<organism evidence="11 12">
    <name type="scientific">Geotalea uraniireducens</name>
    <dbReference type="NCBI Taxonomy" id="351604"/>
    <lineage>
        <taxon>Bacteria</taxon>
        <taxon>Pseudomonadati</taxon>
        <taxon>Thermodesulfobacteriota</taxon>
        <taxon>Desulfuromonadia</taxon>
        <taxon>Geobacterales</taxon>
        <taxon>Geobacteraceae</taxon>
        <taxon>Geotalea</taxon>
    </lineage>
</organism>
<proteinExistence type="inferred from homology"/>
<evidence type="ECO:0000256" key="5">
    <source>
        <dbReference type="ARBA" id="ARBA00022723"/>
    </source>
</evidence>
<evidence type="ECO:0000256" key="3">
    <source>
        <dbReference type="ARBA" id="ARBA00009595"/>
    </source>
</evidence>
<dbReference type="Pfam" id="PF09296">
    <property type="entry name" value="NUDIX-like"/>
    <property type="match status" value="1"/>
</dbReference>
<evidence type="ECO:0000256" key="7">
    <source>
        <dbReference type="ARBA" id="ARBA00022842"/>
    </source>
</evidence>
<sequence>MSYPDTVNLPFNAAVIQRDFVPLAAGAADPGEPGYWAILRGNALVVEAQGDSLALPCGDIAAGLAGDQAPLLIGRWRGQPLRALRISGQAPLPAPLRAEPFNAAEERLDDVTLTLGGVAQQILHWQRNSACCPRCGTATEPLAGSWGKRCLGCGSEHFPHIHPCAIVLVRRGDEFLLIRKPEWPPGRFSLVAGFVDFGESLEECARREVREEAGVEVTNIRYLGSQCWPFPSQLMAGFVADYVGGELRADPGEIEDVRWFSAGRMPDSLPSRRSIARWIIDNYAGVRP</sequence>
<keyword evidence="8" id="KW-0520">NAD</keyword>
<dbReference type="Pfam" id="PF09297">
    <property type="entry name" value="Zn_ribbon_NUD"/>
    <property type="match status" value="1"/>
</dbReference>
<dbReference type="InterPro" id="IPR050241">
    <property type="entry name" value="NAD-cap_RNA_hydrolase_NudC"/>
</dbReference>
<dbReference type="PROSITE" id="PS00893">
    <property type="entry name" value="NUDIX_BOX"/>
    <property type="match status" value="1"/>
</dbReference>
<name>A0ABN6VUE9_9BACT</name>
<keyword evidence="12" id="KW-1185">Reference proteome</keyword>
<dbReference type="PANTHER" id="PTHR42904:SF6">
    <property type="entry name" value="NAD-CAPPED RNA HYDROLASE NUDT12"/>
    <property type="match status" value="1"/>
</dbReference>
<dbReference type="InterPro" id="IPR049734">
    <property type="entry name" value="NudC-like_C"/>
</dbReference>
<dbReference type="EC" id="3.6.1.22" evidence="4"/>
<reference evidence="11 12" key="1">
    <citation type="submission" date="2022-12" db="EMBL/GenBank/DDBJ databases">
        <title>Polyphasic characterization of Geotalea uranireducens NIT-SL11 newly isolated from a complex of sewage sludge and microbially reduced graphene oxide.</title>
        <authorList>
            <person name="Xie L."/>
            <person name="Yoshida N."/>
            <person name="Meng L."/>
        </authorList>
    </citation>
    <scope>NUCLEOTIDE SEQUENCE [LARGE SCALE GENOMIC DNA]</scope>
    <source>
        <strain evidence="11 12">NIT-SL11</strain>
    </source>
</reference>
<comment type="similarity">
    <text evidence="3">Belongs to the Nudix hydrolase family. NudC subfamily.</text>
</comment>
<evidence type="ECO:0000259" key="10">
    <source>
        <dbReference type="PROSITE" id="PS51462"/>
    </source>
</evidence>
<dbReference type="EMBL" id="AP027151">
    <property type="protein sequence ID" value="BDV43936.1"/>
    <property type="molecule type" value="Genomic_DNA"/>
</dbReference>
<evidence type="ECO:0000256" key="2">
    <source>
        <dbReference type="ARBA" id="ARBA00001947"/>
    </source>
</evidence>
<keyword evidence="6" id="KW-0378">Hydrolase</keyword>
<keyword evidence="5" id="KW-0479">Metal-binding</keyword>
<evidence type="ECO:0000313" key="12">
    <source>
        <dbReference type="Proteomes" id="UP001317705"/>
    </source>
</evidence>
<dbReference type="PROSITE" id="PS51462">
    <property type="entry name" value="NUDIX"/>
    <property type="match status" value="1"/>
</dbReference>
<dbReference type="InterPro" id="IPR015376">
    <property type="entry name" value="Znr_NADH_PPase"/>
</dbReference>
<dbReference type="InterPro" id="IPR020084">
    <property type="entry name" value="NUDIX_hydrolase_CS"/>
</dbReference>
<evidence type="ECO:0000313" key="11">
    <source>
        <dbReference type="EMBL" id="BDV43936.1"/>
    </source>
</evidence>
<comment type="catalytic activity">
    <reaction evidence="9">
        <text>a 5'-end NAD(+)-phospho-ribonucleoside in mRNA + H2O = a 5'-end phospho-adenosine-phospho-ribonucleoside in mRNA + beta-nicotinamide D-ribonucleotide + 2 H(+)</text>
        <dbReference type="Rhea" id="RHEA:60876"/>
        <dbReference type="Rhea" id="RHEA-COMP:15698"/>
        <dbReference type="Rhea" id="RHEA-COMP:15719"/>
        <dbReference type="ChEBI" id="CHEBI:14649"/>
        <dbReference type="ChEBI" id="CHEBI:15377"/>
        <dbReference type="ChEBI" id="CHEBI:15378"/>
        <dbReference type="ChEBI" id="CHEBI:144029"/>
        <dbReference type="ChEBI" id="CHEBI:144051"/>
    </reaction>
    <physiologicalReaction direction="left-to-right" evidence="9">
        <dbReference type="Rhea" id="RHEA:60877"/>
    </physiologicalReaction>
</comment>
<evidence type="ECO:0000256" key="4">
    <source>
        <dbReference type="ARBA" id="ARBA00012381"/>
    </source>
</evidence>
<comment type="cofactor">
    <cofactor evidence="1">
        <name>Mg(2+)</name>
        <dbReference type="ChEBI" id="CHEBI:18420"/>
    </cofactor>
</comment>
<feature type="domain" description="Nudix hydrolase" evidence="10">
    <location>
        <begin position="159"/>
        <end position="283"/>
    </location>
</feature>
<dbReference type="Pfam" id="PF00293">
    <property type="entry name" value="NUDIX"/>
    <property type="match status" value="1"/>
</dbReference>
<evidence type="ECO:0000256" key="6">
    <source>
        <dbReference type="ARBA" id="ARBA00022801"/>
    </source>
</evidence>
<dbReference type="InterPro" id="IPR015375">
    <property type="entry name" value="NADH_PPase-like_N"/>
</dbReference>
<protein>
    <recommendedName>
        <fullName evidence="4">NAD(+) diphosphatase</fullName>
        <ecNumber evidence="4">3.6.1.22</ecNumber>
    </recommendedName>
</protein>
<accession>A0ABN6VUE9</accession>
<dbReference type="SUPFAM" id="SSF55811">
    <property type="entry name" value="Nudix"/>
    <property type="match status" value="2"/>
</dbReference>
<dbReference type="RefSeq" id="WP_282000053.1">
    <property type="nucleotide sequence ID" value="NZ_AP027151.1"/>
</dbReference>
<gene>
    <name evidence="11" type="primary">nudC</name>
    <name evidence="11" type="ORF">GURASL_28590</name>
</gene>
<dbReference type="Gene3D" id="3.90.79.10">
    <property type="entry name" value="Nucleoside Triphosphate Pyrophosphohydrolase"/>
    <property type="match status" value="1"/>
</dbReference>
<dbReference type="Proteomes" id="UP001317705">
    <property type="component" value="Chromosome"/>
</dbReference>
<evidence type="ECO:0000256" key="1">
    <source>
        <dbReference type="ARBA" id="ARBA00001946"/>
    </source>
</evidence>
<comment type="cofactor">
    <cofactor evidence="2">
        <name>Zn(2+)</name>
        <dbReference type="ChEBI" id="CHEBI:29105"/>
    </cofactor>
</comment>